<dbReference type="InterPro" id="IPR003594">
    <property type="entry name" value="HATPase_dom"/>
</dbReference>
<dbReference type="PANTHER" id="PTHR35526:SF3">
    <property type="entry name" value="ANTI-SIGMA-F FACTOR RSBW"/>
    <property type="match status" value="1"/>
</dbReference>
<feature type="domain" description="Histidine kinase/HSP90-like ATPase" evidence="2">
    <location>
        <begin position="36"/>
        <end position="124"/>
    </location>
</feature>
<dbReference type="PANTHER" id="PTHR35526">
    <property type="entry name" value="ANTI-SIGMA-F FACTOR RSBW-RELATED"/>
    <property type="match status" value="1"/>
</dbReference>
<dbReference type="InterPro" id="IPR050267">
    <property type="entry name" value="Anti-sigma-factor_SerPK"/>
</dbReference>
<evidence type="ECO:0000313" key="3">
    <source>
        <dbReference type="EMBL" id="GIM64922.1"/>
    </source>
</evidence>
<name>A0A919VJ91_9ACTN</name>
<keyword evidence="4" id="KW-1185">Reference proteome</keyword>
<dbReference type="GO" id="GO:0004674">
    <property type="term" value="F:protein serine/threonine kinase activity"/>
    <property type="evidence" value="ECO:0007669"/>
    <property type="project" value="UniProtKB-KW"/>
</dbReference>
<proteinExistence type="predicted"/>
<organism evidence="3 4">
    <name type="scientific">Actinoplanes auranticolor</name>
    <dbReference type="NCBI Taxonomy" id="47988"/>
    <lineage>
        <taxon>Bacteria</taxon>
        <taxon>Bacillati</taxon>
        <taxon>Actinomycetota</taxon>
        <taxon>Actinomycetes</taxon>
        <taxon>Micromonosporales</taxon>
        <taxon>Micromonosporaceae</taxon>
        <taxon>Actinoplanes</taxon>
    </lineage>
</organism>
<dbReference type="Gene3D" id="3.30.565.10">
    <property type="entry name" value="Histidine kinase-like ATPase, C-terminal domain"/>
    <property type="match status" value="1"/>
</dbReference>
<dbReference type="AlphaFoldDB" id="A0A919VJ91"/>
<dbReference type="CDD" id="cd16936">
    <property type="entry name" value="HATPase_RsbW-like"/>
    <property type="match status" value="1"/>
</dbReference>
<dbReference type="Proteomes" id="UP000681340">
    <property type="component" value="Unassembled WGS sequence"/>
</dbReference>
<keyword evidence="1" id="KW-0808">Transferase</keyword>
<dbReference type="Pfam" id="PF13581">
    <property type="entry name" value="HATPase_c_2"/>
    <property type="match status" value="1"/>
</dbReference>
<evidence type="ECO:0000259" key="2">
    <source>
        <dbReference type="Pfam" id="PF13581"/>
    </source>
</evidence>
<accession>A0A919VJ91</accession>
<reference evidence="3" key="1">
    <citation type="submission" date="2021-03" db="EMBL/GenBank/DDBJ databases">
        <title>Whole genome shotgun sequence of Actinoplanes auranticolor NBRC 12245.</title>
        <authorList>
            <person name="Komaki H."/>
            <person name="Tamura T."/>
        </authorList>
    </citation>
    <scope>NUCLEOTIDE SEQUENCE</scope>
    <source>
        <strain evidence="3">NBRC 12245</strain>
    </source>
</reference>
<sequence length="148" mass="15539">MPPSPARDDSAPEGSAGGCLAVLDDVPATGSACGVGRRFVAETLRGCGVPEETVETAMLITSELVANAVNHAPPPGYLRVRIDAERIRIEVSDAGPAEPRMVRPGDAVAGGRGLLLVDRLATRWGWDIRLPGKIVWCEVSLPAASTRM</sequence>
<dbReference type="InterPro" id="IPR036890">
    <property type="entry name" value="HATPase_C_sf"/>
</dbReference>
<dbReference type="EMBL" id="BOQL01000014">
    <property type="protein sequence ID" value="GIM64922.1"/>
    <property type="molecule type" value="Genomic_DNA"/>
</dbReference>
<evidence type="ECO:0000313" key="4">
    <source>
        <dbReference type="Proteomes" id="UP000681340"/>
    </source>
</evidence>
<comment type="caution">
    <text evidence="3">The sequence shown here is derived from an EMBL/GenBank/DDBJ whole genome shotgun (WGS) entry which is preliminary data.</text>
</comment>
<evidence type="ECO:0000256" key="1">
    <source>
        <dbReference type="ARBA" id="ARBA00022527"/>
    </source>
</evidence>
<protein>
    <recommendedName>
        <fullName evidence="2">Histidine kinase/HSP90-like ATPase domain-containing protein</fullName>
    </recommendedName>
</protein>
<gene>
    <name evidence="3" type="ORF">Aau02nite_13570</name>
</gene>
<keyword evidence="1" id="KW-0723">Serine/threonine-protein kinase</keyword>
<dbReference type="RefSeq" id="WP_212987430.1">
    <property type="nucleotide sequence ID" value="NZ_BAABEA010000003.1"/>
</dbReference>
<keyword evidence="1" id="KW-0418">Kinase</keyword>
<dbReference type="SUPFAM" id="SSF55874">
    <property type="entry name" value="ATPase domain of HSP90 chaperone/DNA topoisomerase II/histidine kinase"/>
    <property type="match status" value="1"/>
</dbReference>